<protein>
    <submittedName>
        <fullName evidence="4">Transposable element P transposase</fullName>
    </submittedName>
</protein>
<dbReference type="InterPro" id="IPR048365">
    <property type="entry name" value="TNP-like_RNaseH_N"/>
</dbReference>
<dbReference type="Proteomes" id="UP001219518">
    <property type="component" value="Unassembled WGS sequence"/>
</dbReference>
<dbReference type="AlphaFoldDB" id="A0AAE1HED5"/>
<proteinExistence type="predicted"/>
<comment type="caution">
    <text evidence="4">The sequence shown here is derived from an EMBL/GenBank/DDBJ whole genome shotgun (WGS) entry which is preliminary data.</text>
</comment>
<reference evidence="4" key="1">
    <citation type="submission" date="2021-07" db="EMBL/GenBank/DDBJ databases">
        <authorList>
            <person name="Catto M.A."/>
            <person name="Jacobson A."/>
            <person name="Kennedy G."/>
            <person name="Labadie P."/>
            <person name="Hunt B.G."/>
            <person name="Srinivasan R."/>
        </authorList>
    </citation>
    <scope>NUCLEOTIDE SEQUENCE</scope>
    <source>
        <strain evidence="4">PL_HMW_Pooled</strain>
        <tissue evidence="4">Head</tissue>
    </source>
</reference>
<dbReference type="InterPro" id="IPR048367">
    <property type="entry name" value="TNP-like_RNaseH_C"/>
</dbReference>
<dbReference type="InterPro" id="IPR048366">
    <property type="entry name" value="TNP-like_GBD"/>
</dbReference>
<dbReference type="Pfam" id="PF21787">
    <property type="entry name" value="TNP-like_RNaseH_N"/>
    <property type="match status" value="1"/>
</dbReference>
<feature type="domain" description="Transposable element P transposase-like GTP-binding insertion" evidence="2">
    <location>
        <begin position="105"/>
        <end position="217"/>
    </location>
</feature>
<feature type="domain" description="Transposable element P transposase-like RNase H C-terminal" evidence="3">
    <location>
        <begin position="337"/>
        <end position="362"/>
    </location>
</feature>
<dbReference type="EMBL" id="JAHWGI010000981">
    <property type="protein sequence ID" value="KAK3919722.1"/>
    <property type="molecule type" value="Genomic_DNA"/>
</dbReference>
<dbReference type="Pfam" id="PF21789">
    <property type="entry name" value="TNP-like_RNaseH_C"/>
    <property type="match status" value="1"/>
</dbReference>
<feature type="domain" description="Transposable element P transposase-like RNase H" evidence="1">
    <location>
        <begin position="2"/>
        <end position="69"/>
    </location>
</feature>
<evidence type="ECO:0000313" key="4">
    <source>
        <dbReference type="EMBL" id="KAK3919722.1"/>
    </source>
</evidence>
<gene>
    <name evidence="4" type="ORF">KUF71_008849</name>
</gene>
<evidence type="ECO:0000313" key="5">
    <source>
        <dbReference type="Proteomes" id="UP001219518"/>
    </source>
</evidence>
<reference evidence="4" key="2">
    <citation type="journal article" date="2023" name="BMC Genomics">
        <title>Pest status, molecular evolution, and epigenetic factors derived from the genome assembly of Frankliniella fusca, a thysanopteran phytovirus vector.</title>
        <authorList>
            <person name="Catto M.A."/>
            <person name="Labadie P.E."/>
            <person name="Jacobson A.L."/>
            <person name="Kennedy G.G."/>
            <person name="Srinivasan R."/>
            <person name="Hunt B.G."/>
        </authorList>
    </citation>
    <scope>NUCLEOTIDE SEQUENCE</scope>
    <source>
        <strain evidence="4">PL_HMW_Pooled</strain>
    </source>
</reference>
<evidence type="ECO:0000259" key="1">
    <source>
        <dbReference type="Pfam" id="PF21787"/>
    </source>
</evidence>
<accession>A0AAE1HED5</accession>
<keyword evidence="5" id="KW-1185">Reference proteome</keyword>
<evidence type="ECO:0000259" key="3">
    <source>
        <dbReference type="Pfam" id="PF21789"/>
    </source>
</evidence>
<dbReference type="Pfam" id="PF21788">
    <property type="entry name" value="TNP-like_GBD"/>
    <property type="match status" value="1"/>
</dbReference>
<name>A0AAE1HED5_9NEOP</name>
<evidence type="ECO:0000259" key="2">
    <source>
        <dbReference type="Pfam" id="PF21788"/>
    </source>
</evidence>
<sequence>MASKIMVYMVKGVSNGQKEVVATYASANLSATQMYSWTWKVIGALERSGIAVAAFVCDGSSTNRAFIKKHKPCNDTHPNENGVVYCTLNKCARERKLFFISDVPHLLKTIRNCFLNSRWDKLKSRRKMLKNGKRITWDFIIKLYNLKQGKTLRKSYKLNAMNVYPDSYARMKVKFAAEVLSKTVCKDLRSQGWADASETATFIELVNDWFDCLNGAHSSIGKRVRNENLAPYTLTNKEERFQILDNFLKYLEDWENDAANPNSTSASVIDLSTTTALHDGDISEIECESYPENDTPIGRRQLSKQTKEGIRMTTLAFKPLVNFLLQEGVKFINARIFNQDPLEQHFSKIRAGQGGSNNPNLLQALNKIRALHVFGHLGMRKRKGNSGEDGCVVEVTTEPLAKRKCVRGAKFVEKK</sequence>
<organism evidence="4 5">
    <name type="scientific">Frankliniella fusca</name>
    <dbReference type="NCBI Taxonomy" id="407009"/>
    <lineage>
        <taxon>Eukaryota</taxon>
        <taxon>Metazoa</taxon>
        <taxon>Ecdysozoa</taxon>
        <taxon>Arthropoda</taxon>
        <taxon>Hexapoda</taxon>
        <taxon>Insecta</taxon>
        <taxon>Pterygota</taxon>
        <taxon>Neoptera</taxon>
        <taxon>Paraneoptera</taxon>
        <taxon>Thysanoptera</taxon>
        <taxon>Terebrantia</taxon>
        <taxon>Thripoidea</taxon>
        <taxon>Thripidae</taxon>
        <taxon>Frankliniella</taxon>
    </lineage>
</organism>